<dbReference type="VEuPathDB" id="FungiDB:EYZ11_011664"/>
<reference evidence="2 3" key="1">
    <citation type="submission" date="2019-03" db="EMBL/GenBank/DDBJ databases">
        <title>The genome sequence of a newly discovered highly antifungal drug resistant Aspergillus species, Aspergillus tanneri NIH 1004.</title>
        <authorList>
            <person name="Mounaud S."/>
            <person name="Singh I."/>
            <person name="Joardar V."/>
            <person name="Pakala S."/>
            <person name="Pakala S."/>
            <person name="Venepally P."/>
            <person name="Hoover J."/>
            <person name="Nierman W."/>
            <person name="Chung J."/>
            <person name="Losada L."/>
        </authorList>
    </citation>
    <scope>NUCLEOTIDE SEQUENCE [LARGE SCALE GENOMIC DNA]</scope>
    <source>
        <strain evidence="2 3">NIH1004</strain>
    </source>
</reference>
<gene>
    <name evidence="2" type="ORF">EYZ11_011664</name>
</gene>
<dbReference type="SUPFAM" id="SSF56112">
    <property type="entry name" value="Protein kinase-like (PK-like)"/>
    <property type="match status" value="1"/>
</dbReference>
<dbReference type="InterPro" id="IPR011009">
    <property type="entry name" value="Kinase-like_dom_sf"/>
</dbReference>
<evidence type="ECO:0000313" key="2">
    <source>
        <dbReference type="EMBL" id="THC88886.1"/>
    </source>
</evidence>
<sequence>MCASRVCRALEALGARPATSLPILYNGIAEIVHLMFMGYAGRTLAGQHNLDRHRLIQQAEIYLQAIYDLRVLQGDPIPGNMVEENGRVMFIDFERATMQTRRIPQGGISPNQKRKLGDRSWEKSPNKHINCLEREK</sequence>
<feature type="region of interest" description="Disordered" evidence="1">
    <location>
        <begin position="101"/>
        <end position="136"/>
    </location>
</feature>
<dbReference type="EMBL" id="SOSA01000748">
    <property type="protein sequence ID" value="THC88886.1"/>
    <property type="molecule type" value="Genomic_DNA"/>
</dbReference>
<dbReference type="STRING" id="1220188.A0A4S3J299"/>
<evidence type="ECO:0008006" key="4">
    <source>
        <dbReference type="Google" id="ProtNLM"/>
    </source>
</evidence>
<feature type="compositionally biased region" description="Basic and acidic residues" evidence="1">
    <location>
        <begin position="115"/>
        <end position="136"/>
    </location>
</feature>
<comment type="caution">
    <text evidence="2">The sequence shown here is derived from an EMBL/GenBank/DDBJ whole genome shotgun (WGS) entry which is preliminary data.</text>
</comment>
<accession>A0A4S3J299</accession>
<evidence type="ECO:0000256" key="1">
    <source>
        <dbReference type="SAM" id="MobiDB-lite"/>
    </source>
</evidence>
<organism evidence="2 3">
    <name type="scientific">Aspergillus tanneri</name>
    <dbReference type="NCBI Taxonomy" id="1220188"/>
    <lineage>
        <taxon>Eukaryota</taxon>
        <taxon>Fungi</taxon>
        <taxon>Dikarya</taxon>
        <taxon>Ascomycota</taxon>
        <taxon>Pezizomycotina</taxon>
        <taxon>Eurotiomycetes</taxon>
        <taxon>Eurotiomycetidae</taxon>
        <taxon>Eurotiales</taxon>
        <taxon>Aspergillaceae</taxon>
        <taxon>Aspergillus</taxon>
        <taxon>Aspergillus subgen. Circumdati</taxon>
    </lineage>
</organism>
<protein>
    <recommendedName>
        <fullName evidence="4">Protein kinase domain-containing protein</fullName>
    </recommendedName>
</protein>
<name>A0A4S3J299_9EURO</name>
<dbReference type="Proteomes" id="UP000308092">
    <property type="component" value="Unassembled WGS sequence"/>
</dbReference>
<proteinExistence type="predicted"/>
<dbReference type="AlphaFoldDB" id="A0A4S3J299"/>
<evidence type="ECO:0000313" key="3">
    <source>
        <dbReference type="Proteomes" id="UP000308092"/>
    </source>
</evidence>
<keyword evidence="3" id="KW-1185">Reference proteome</keyword>